<dbReference type="HAMAP" id="MF_01008">
    <property type="entry name" value="MraZ"/>
    <property type="match status" value="1"/>
</dbReference>
<comment type="subcellular location">
    <subcellularLocation>
        <location evidence="7">Cytoplasm</location>
        <location evidence="7">Nucleoid</location>
    </subcellularLocation>
</comment>
<accession>A0A7Y3RJ59</accession>
<evidence type="ECO:0000313" key="9">
    <source>
        <dbReference type="EMBL" id="NNU15058.1"/>
    </source>
</evidence>
<keyword evidence="2 7" id="KW-0963">Cytoplasm</keyword>
<organism evidence="9 10">
    <name type="scientific">Parvularcula mediterranea</name>
    <dbReference type="NCBI Taxonomy" id="2732508"/>
    <lineage>
        <taxon>Bacteria</taxon>
        <taxon>Pseudomonadati</taxon>
        <taxon>Pseudomonadota</taxon>
        <taxon>Alphaproteobacteria</taxon>
        <taxon>Parvularculales</taxon>
        <taxon>Parvularculaceae</taxon>
        <taxon>Parvularcula</taxon>
    </lineage>
</organism>
<dbReference type="GO" id="GO:0000976">
    <property type="term" value="F:transcription cis-regulatory region binding"/>
    <property type="evidence" value="ECO:0007669"/>
    <property type="project" value="TreeGrafter"/>
</dbReference>
<name>A0A7Y3RJ59_9PROT</name>
<evidence type="ECO:0000256" key="1">
    <source>
        <dbReference type="ARBA" id="ARBA00013860"/>
    </source>
</evidence>
<dbReference type="InterPro" id="IPR035644">
    <property type="entry name" value="MraZ_C"/>
</dbReference>
<dbReference type="Gene3D" id="3.40.1550.20">
    <property type="entry name" value="Transcriptional regulator MraZ domain"/>
    <property type="match status" value="1"/>
</dbReference>
<dbReference type="GO" id="GO:0003700">
    <property type="term" value="F:DNA-binding transcription factor activity"/>
    <property type="evidence" value="ECO:0007669"/>
    <property type="project" value="UniProtKB-UniRule"/>
</dbReference>
<dbReference type="Pfam" id="PF02381">
    <property type="entry name" value="MraZ"/>
    <property type="match status" value="1"/>
</dbReference>
<dbReference type="PROSITE" id="PS51740">
    <property type="entry name" value="SPOVT_ABRB"/>
    <property type="match status" value="1"/>
</dbReference>
<dbReference type="GO" id="GO:2000143">
    <property type="term" value="P:negative regulation of DNA-templated transcription initiation"/>
    <property type="evidence" value="ECO:0007669"/>
    <property type="project" value="TreeGrafter"/>
</dbReference>
<evidence type="ECO:0000256" key="2">
    <source>
        <dbReference type="ARBA" id="ARBA00022490"/>
    </source>
</evidence>
<keyword evidence="6 7" id="KW-0804">Transcription</keyword>
<dbReference type="InterPro" id="IPR035642">
    <property type="entry name" value="MraZ_N"/>
</dbReference>
<dbReference type="InterPro" id="IPR038619">
    <property type="entry name" value="MraZ_sf"/>
</dbReference>
<evidence type="ECO:0000256" key="4">
    <source>
        <dbReference type="ARBA" id="ARBA00023015"/>
    </source>
</evidence>
<dbReference type="Proteomes" id="UP000536835">
    <property type="component" value="Unassembled WGS sequence"/>
</dbReference>
<sequence>MATVEGQVTERGDLRAAARFTGRFPGKLDTKSRVVIPTEFRQQLVAPEVYAFPSLTEDVLQLGTAEMLADLLEAIAGQDVYDEDRWLIEEEITAGVLRLAIDETGRVSLPKNLREHAKLSGPVGFAGRGRHFILADAAWLEARRLKARQAAGRHAETLRARSLPSVQSGRKS</sequence>
<dbReference type="EMBL" id="JABFCX010000002">
    <property type="protein sequence ID" value="NNU15058.1"/>
    <property type="molecule type" value="Genomic_DNA"/>
</dbReference>
<comment type="subunit">
    <text evidence="7">Forms oligomers.</text>
</comment>
<dbReference type="CDD" id="cd16321">
    <property type="entry name" value="MraZ_C"/>
    <property type="match status" value="1"/>
</dbReference>
<dbReference type="InterPro" id="IPR003444">
    <property type="entry name" value="MraZ"/>
</dbReference>
<dbReference type="InterPro" id="IPR007159">
    <property type="entry name" value="SpoVT-AbrB_dom"/>
</dbReference>
<comment type="similarity">
    <text evidence="7">Belongs to the MraZ family.</text>
</comment>
<gene>
    <name evidence="7" type="primary">mraZ</name>
    <name evidence="9" type="ORF">HK107_01805</name>
</gene>
<feature type="domain" description="SpoVT-AbrB" evidence="8">
    <location>
        <begin position="96"/>
        <end position="147"/>
    </location>
</feature>
<keyword evidence="4 7" id="KW-0805">Transcription regulation</keyword>
<keyword evidence="10" id="KW-1185">Reference proteome</keyword>
<keyword evidence="3" id="KW-0677">Repeat</keyword>
<evidence type="ECO:0000256" key="5">
    <source>
        <dbReference type="ARBA" id="ARBA00023125"/>
    </source>
</evidence>
<dbReference type="CDD" id="cd16320">
    <property type="entry name" value="MraZ_N"/>
    <property type="match status" value="1"/>
</dbReference>
<evidence type="ECO:0000313" key="10">
    <source>
        <dbReference type="Proteomes" id="UP000536835"/>
    </source>
</evidence>
<dbReference type="RefSeq" id="WP_173196219.1">
    <property type="nucleotide sequence ID" value="NZ_JABFCX010000002.1"/>
</dbReference>
<dbReference type="GO" id="GO:0009295">
    <property type="term" value="C:nucleoid"/>
    <property type="evidence" value="ECO:0007669"/>
    <property type="project" value="UniProtKB-SubCell"/>
</dbReference>
<protein>
    <recommendedName>
        <fullName evidence="1 7">Transcriptional regulator MraZ</fullName>
    </recommendedName>
</protein>
<dbReference type="PANTHER" id="PTHR34701:SF1">
    <property type="entry name" value="TRANSCRIPTIONAL REGULATOR MRAZ"/>
    <property type="match status" value="1"/>
</dbReference>
<dbReference type="InterPro" id="IPR020603">
    <property type="entry name" value="MraZ_dom"/>
</dbReference>
<evidence type="ECO:0000256" key="7">
    <source>
        <dbReference type="HAMAP-Rule" id="MF_01008"/>
    </source>
</evidence>
<dbReference type="InterPro" id="IPR037914">
    <property type="entry name" value="SpoVT-AbrB_sf"/>
</dbReference>
<evidence type="ECO:0000256" key="3">
    <source>
        <dbReference type="ARBA" id="ARBA00022737"/>
    </source>
</evidence>
<reference evidence="9 10" key="1">
    <citation type="submission" date="2020-05" db="EMBL/GenBank/DDBJ databases">
        <title>Parvularcula mediterraneae sp. nov., isolated from polypropylene straw from shallow seawater of the seashore of Laganas in Zakynthos island, Greece.</title>
        <authorList>
            <person name="Szabo I."/>
            <person name="Al-Omari J."/>
            <person name="Rado J."/>
            <person name="Szerdahelyi G.S."/>
        </authorList>
    </citation>
    <scope>NUCLEOTIDE SEQUENCE [LARGE SCALE GENOMIC DNA]</scope>
    <source>
        <strain evidence="9 10">ZS-1/3</strain>
    </source>
</reference>
<dbReference type="AlphaFoldDB" id="A0A7Y3RJ59"/>
<proteinExistence type="inferred from homology"/>
<comment type="caution">
    <text evidence="9">The sequence shown here is derived from an EMBL/GenBank/DDBJ whole genome shotgun (WGS) entry which is preliminary data.</text>
</comment>
<dbReference type="GO" id="GO:0005737">
    <property type="term" value="C:cytoplasm"/>
    <property type="evidence" value="ECO:0007669"/>
    <property type="project" value="UniProtKB-UniRule"/>
</dbReference>
<evidence type="ECO:0000256" key="6">
    <source>
        <dbReference type="ARBA" id="ARBA00023163"/>
    </source>
</evidence>
<keyword evidence="5 7" id="KW-0238">DNA-binding</keyword>
<dbReference type="SUPFAM" id="SSF89447">
    <property type="entry name" value="AbrB/MazE/MraZ-like"/>
    <property type="match status" value="1"/>
</dbReference>
<evidence type="ECO:0000259" key="8">
    <source>
        <dbReference type="PROSITE" id="PS51740"/>
    </source>
</evidence>
<dbReference type="PANTHER" id="PTHR34701">
    <property type="entry name" value="TRANSCRIPTIONAL REGULATOR MRAZ"/>
    <property type="match status" value="1"/>
</dbReference>